<feature type="domain" description="HD" evidence="3">
    <location>
        <begin position="21"/>
        <end position="172"/>
    </location>
</feature>
<keyword evidence="2 4" id="KW-0378">Hydrolase</keyword>
<gene>
    <name evidence="4" type="ORF">QO010_004550</name>
</gene>
<evidence type="ECO:0000313" key="5">
    <source>
        <dbReference type="Proteomes" id="UP001228905"/>
    </source>
</evidence>
<dbReference type="Pfam" id="PF13023">
    <property type="entry name" value="HD_3"/>
    <property type="match status" value="1"/>
</dbReference>
<proteinExistence type="predicted"/>
<dbReference type="RefSeq" id="WP_307352895.1">
    <property type="nucleotide sequence ID" value="NZ_JAUSVS010000014.1"/>
</dbReference>
<evidence type="ECO:0000259" key="3">
    <source>
        <dbReference type="Pfam" id="PF13023"/>
    </source>
</evidence>
<dbReference type="PANTHER" id="PTHR11845:SF13">
    <property type="entry name" value="5'-DEOXYNUCLEOTIDASE HDDC2"/>
    <property type="match status" value="1"/>
</dbReference>
<keyword evidence="1" id="KW-0479">Metal-binding</keyword>
<evidence type="ECO:0000313" key="4">
    <source>
        <dbReference type="EMBL" id="MDQ0466754.1"/>
    </source>
</evidence>
<name>A0ABU0J0E0_9CAUL</name>
<dbReference type="EMBL" id="JAUSVS010000014">
    <property type="protein sequence ID" value="MDQ0466754.1"/>
    <property type="molecule type" value="Genomic_DNA"/>
</dbReference>
<keyword evidence="5" id="KW-1185">Reference proteome</keyword>
<sequence>MSSAPDPCRIAAILDFVQASEQLKDTLRSGVTRQGRPESTAEHSWRLCLMALLFHRDLGTVDLLHLLKLCLVHDLGEAISGDVPAVLQGGDSGRAARERQDLIQLCEPLPDDLASEVLALADEYAQGVTPEAIMAKGFDKLETMLQHLIGRNAQDFDYGFNLSYGRAYTDRDALLSAVRRQVDRETLSRIEAQSRDAIGI</sequence>
<dbReference type="GO" id="GO:0016787">
    <property type="term" value="F:hydrolase activity"/>
    <property type="evidence" value="ECO:0007669"/>
    <property type="project" value="UniProtKB-KW"/>
</dbReference>
<dbReference type="InterPro" id="IPR006674">
    <property type="entry name" value="HD_domain"/>
</dbReference>
<dbReference type="SUPFAM" id="SSF109604">
    <property type="entry name" value="HD-domain/PDEase-like"/>
    <property type="match status" value="1"/>
</dbReference>
<protein>
    <submittedName>
        <fullName evidence="4">Hydrolase of HD superfamily</fullName>
    </submittedName>
</protein>
<dbReference type="Proteomes" id="UP001228905">
    <property type="component" value="Unassembled WGS sequence"/>
</dbReference>
<dbReference type="PANTHER" id="PTHR11845">
    <property type="entry name" value="5'-DEOXYNUCLEOTIDASE HDDC2"/>
    <property type="match status" value="1"/>
</dbReference>
<evidence type="ECO:0000256" key="1">
    <source>
        <dbReference type="ARBA" id="ARBA00022723"/>
    </source>
</evidence>
<accession>A0ABU0J0E0</accession>
<dbReference type="Gene3D" id="1.10.3210.10">
    <property type="entry name" value="Hypothetical protein af1432"/>
    <property type="match status" value="1"/>
</dbReference>
<comment type="caution">
    <text evidence="4">The sequence shown here is derived from an EMBL/GenBank/DDBJ whole genome shotgun (WGS) entry which is preliminary data.</text>
</comment>
<evidence type="ECO:0000256" key="2">
    <source>
        <dbReference type="ARBA" id="ARBA00022801"/>
    </source>
</evidence>
<dbReference type="InterPro" id="IPR039356">
    <property type="entry name" value="YfbR/HDDC2"/>
</dbReference>
<reference evidence="4 5" key="1">
    <citation type="submission" date="2023-07" db="EMBL/GenBank/DDBJ databases">
        <title>Genomic Encyclopedia of Type Strains, Phase IV (KMG-IV): sequencing the most valuable type-strain genomes for metagenomic binning, comparative biology and taxonomic classification.</title>
        <authorList>
            <person name="Goeker M."/>
        </authorList>
    </citation>
    <scope>NUCLEOTIDE SEQUENCE [LARGE SCALE GENOMIC DNA]</scope>
    <source>
        <strain evidence="4 5">DSM 18695</strain>
    </source>
</reference>
<organism evidence="4 5">
    <name type="scientific">Caulobacter ginsengisoli</name>
    <dbReference type="NCBI Taxonomy" id="400775"/>
    <lineage>
        <taxon>Bacteria</taxon>
        <taxon>Pseudomonadati</taxon>
        <taxon>Pseudomonadota</taxon>
        <taxon>Alphaproteobacteria</taxon>
        <taxon>Caulobacterales</taxon>
        <taxon>Caulobacteraceae</taxon>
        <taxon>Caulobacter</taxon>
    </lineage>
</organism>